<protein>
    <submittedName>
        <fullName evidence="1">Uncharacterized protein</fullName>
    </submittedName>
</protein>
<dbReference type="AlphaFoldDB" id="A0A0V0U776"/>
<reference evidence="1 2" key="1">
    <citation type="submission" date="2015-01" db="EMBL/GenBank/DDBJ databases">
        <title>Evolution of Trichinella species and genotypes.</title>
        <authorList>
            <person name="Korhonen P.K."/>
            <person name="Edoardo P."/>
            <person name="Giuseppe L.R."/>
            <person name="Gasser R.B."/>
        </authorList>
    </citation>
    <scope>NUCLEOTIDE SEQUENCE [LARGE SCALE GENOMIC DNA]</scope>
    <source>
        <strain evidence="1">ISS417</strain>
    </source>
</reference>
<gene>
    <name evidence="1" type="ORF">T05_3249</name>
</gene>
<dbReference type="EMBL" id="JYDJ01000055">
    <property type="protein sequence ID" value="KRX46579.1"/>
    <property type="molecule type" value="Genomic_DNA"/>
</dbReference>
<proteinExistence type="predicted"/>
<feature type="non-terminal residue" evidence="1">
    <location>
        <position position="1"/>
    </location>
</feature>
<organism evidence="1 2">
    <name type="scientific">Trichinella murrelli</name>
    <dbReference type="NCBI Taxonomy" id="144512"/>
    <lineage>
        <taxon>Eukaryota</taxon>
        <taxon>Metazoa</taxon>
        <taxon>Ecdysozoa</taxon>
        <taxon>Nematoda</taxon>
        <taxon>Enoplea</taxon>
        <taxon>Dorylaimia</taxon>
        <taxon>Trichinellida</taxon>
        <taxon>Trichinellidae</taxon>
        <taxon>Trichinella</taxon>
    </lineage>
</organism>
<dbReference type="Proteomes" id="UP000055048">
    <property type="component" value="Unassembled WGS sequence"/>
</dbReference>
<comment type="caution">
    <text evidence="1">The sequence shown here is derived from an EMBL/GenBank/DDBJ whole genome shotgun (WGS) entry which is preliminary data.</text>
</comment>
<feature type="non-terminal residue" evidence="1">
    <location>
        <position position="51"/>
    </location>
</feature>
<sequence length="51" mass="5911">LTKEERQYVSRRHSLFYPYFMTTPLQINNGIYSATLIGEVGDLGVFTIEKI</sequence>
<name>A0A0V0U776_9BILA</name>
<accession>A0A0V0U776</accession>
<evidence type="ECO:0000313" key="1">
    <source>
        <dbReference type="EMBL" id="KRX46579.1"/>
    </source>
</evidence>
<keyword evidence="2" id="KW-1185">Reference proteome</keyword>
<evidence type="ECO:0000313" key="2">
    <source>
        <dbReference type="Proteomes" id="UP000055048"/>
    </source>
</evidence>